<dbReference type="GO" id="GO:0005743">
    <property type="term" value="C:mitochondrial inner membrane"/>
    <property type="evidence" value="ECO:0007669"/>
    <property type="project" value="UniProtKB-SubCell"/>
</dbReference>
<dbReference type="OrthoDB" id="869189at2759"/>
<evidence type="ECO:0000313" key="10">
    <source>
        <dbReference type="EMBL" id="CEO98271.1"/>
    </source>
</evidence>
<evidence type="ECO:0000256" key="3">
    <source>
        <dbReference type="ARBA" id="ARBA00022448"/>
    </source>
</evidence>
<organism evidence="10 12">
    <name type="scientific">Plasmodiophora brassicae</name>
    <name type="common">Clubroot disease agent</name>
    <dbReference type="NCBI Taxonomy" id="37360"/>
    <lineage>
        <taxon>Eukaryota</taxon>
        <taxon>Sar</taxon>
        <taxon>Rhizaria</taxon>
        <taxon>Endomyxa</taxon>
        <taxon>Phytomyxea</taxon>
        <taxon>Plasmodiophorida</taxon>
        <taxon>Plasmodiophoridae</taxon>
        <taxon>Plasmodiophora</taxon>
    </lineage>
</organism>
<evidence type="ECO:0000256" key="4">
    <source>
        <dbReference type="ARBA" id="ARBA00022692"/>
    </source>
</evidence>
<comment type="function">
    <text evidence="9">Mediates the uptake of pyruvate into mitochondria.</text>
</comment>
<dbReference type="EMBL" id="OVEO01000003">
    <property type="protein sequence ID" value="SPQ95155.1"/>
    <property type="molecule type" value="Genomic_DNA"/>
</dbReference>
<reference evidence="11 13" key="2">
    <citation type="submission" date="2018-03" db="EMBL/GenBank/DDBJ databases">
        <authorList>
            <person name="Fogelqvist J."/>
        </authorList>
    </citation>
    <scope>NUCLEOTIDE SEQUENCE [LARGE SCALE GENOMIC DNA]</scope>
</reference>
<dbReference type="Proteomes" id="UP000290189">
    <property type="component" value="Unassembled WGS sequence"/>
</dbReference>
<evidence type="ECO:0000256" key="7">
    <source>
        <dbReference type="ARBA" id="ARBA00023128"/>
    </source>
</evidence>
<keyword evidence="3 9" id="KW-0813">Transport</keyword>
<evidence type="ECO:0000256" key="6">
    <source>
        <dbReference type="ARBA" id="ARBA00022989"/>
    </source>
</evidence>
<protein>
    <recommendedName>
        <fullName evidence="9">Mitochondrial pyruvate carrier</fullName>
    </recommendedName>
</protein>
<comment type="similarity">
    <text evidence="2 9">Belongs to the mitochondrial pyruvate carrier (MPC) (TC 2.A.105) family.</text>
</comment>
<dbReference type="EMBL" id="CDSF01000083">
    <property type="protein sequence ID" value="CEO98271.1"/>
    <property type="molecule type" value="Genomic_DNA"/>
</dbReference>
<evidence type="ECO:0000313" key="11">
    <source>
        <dbReference type="EMBL" id="SPQ95155.1"/>
    </source>
</evidence>
<sequence>MAGAVARLQARVASSSLPKPIRDFCAHPAGLFTIHFWAPAWKWGLVAAGIADLQRPIETVSVPQTGALAVTGVIWSRYATQIIPVNYNLLSVNVFVGLTGIYQLYRVYRHKA</sequence>
<name>A0A0G4IT50_PLABS</name>
<evidence type="ECO:0000256" key="1">
    <source>
        <dbReference type="ARBA" id="ARBA00004448"/>
    </source>
</evidence>
<keyword evidence="5 9" id="KW-0999">Mitochondrion inner membrane</keyword>
<keyword evidence="6" id="KW-1133">Transmembrane helix</keyword>
<keyword evidence="12" id="KW-1185">Reference proteome</keyword>
<dbReference type="PANTHER" id="PTHR14154">
    <property type="entry name" value="UPF0041 BRAIN PROTEIN 44-RELATED"/>
    <property type="match status" value="1"/>
</dbReference>
<evidence type="ECO:0000256" key="5">
    <source>
        <dbReference type="ARBA" id="ARBA00022792"/>
    </source>
</evidence>
<dbReference type="InterPro" id="IPR005336">
    <property type="entry name" value="MPC"/>
</dbReference>
<keyword evidence="8" id="KW-0472">Membrane</keyword>
<reference evidence="10 12" key="1">
    <citation type="submission" date="2015-02" db="EMBL/GenBank/DDBJ databases">
        <authorList>
            <person name="Chooi Y.-H."/>
        </authorList>
    </citation>
    <scope>NUCLEOTIDE SEQUENCE [LARGE SCALE GENOMIC DNA]</scope>
    <source>
        <strain evidence="10">E3</strain>
    </source>
</reference>
<proteinExistence type="inferred from homology"/>
<evidence type="ECO:0000256" key="9">
    <source>
        <dbReference type="RuleBase" id="RU363100"/>
    </source>
</evidence>
<gene>
    <name evidence="10" type="ORF">PBRA_006385</name>
    <name evidence="11" type="ORF">PLBR_LOCUS2370</name>
</gene>
<keyword evidence="7 9" id="KW-0496">Mitochondrion</keyword>
<dbReference type="Proteomes" id="UP000039324">
    <property type="component" value="Unassembled WGS sequence"/>
</dbReference>
<evidence type="ECO:0000256" key="2">
    <source>
        <dbReference type="ARBA" id="ARBA00006416"/>
    </source>
</evidence>
<geneLocation type="mitochondrion" evidence="11"/>
<evidence type="ECO:0000313" key="12">
    <source>
        <dbReference type="Proteomes" id="UP000039324"/>
    </source>
</evidence>
<evidence type="ECO:0000256" key="8">
    <source>
        <dbReference type="ARBA" id="ARBA00023136"/>
    </source>
</evidence>
<dbReference type="AlphaFoldDB" id="A0A0G4IT50"/>
<dbReference type="Pfam" id="PF03650">
    <property type="entry name" value="MPC"/>
    <property type="match status" value="1"/>
</dbReference>
<dbReference type="OMA" id="FWAPIVK"/>
<dbReference type="STRING" id="37360.A0A0G4IT50"/>
<evidence type="ECO:0000313" key="13">
    <source>
        <dbReference type="Proteomes" id="UP000290189"/>
    </source>
</evidence>
<dbReference type="GO" id="GO:0006850">
    <property type="term" value="P:pyruvate import into mitochondria"/>
    <property type="evidence" value="ECO:0007669"/>
    <property type="project" value="InterPro"/>
</dbReference>
<accession>A0A0G4IT50</accession>
<keyword evidence="4" id="KW-0812">Transmembrane</keyword>
<comment type="subcellular location">
    <subcellularLocation>
        <location evidence="1 9">Mitochondrion inner membrane</location>
        <topology evidence="1 9">Multi-pass membrane protein</topology>
    </subcellularLocation>
</comment>